<dbReference type="Proteomes" id="UP000472580">
    <property type="component" value="Unassembled WGS sequence"/>
</dbReference>
<dbReference type="GO" id="GO:0004130">
    <property type="term" value="F:cytochrome-c peroxidase activity"/>
    <property type="evidence" value="ECO:0007669"/>
    <property type="project" value="TreeGrafter"/>
</dbReference>
<dbReference type="AlphaFoldDB" id="A0A6L6YLY9"/>
<protein>
    <submittedName>
        <fullName evidence="14">C-type cytochrome</fullName>
    </submittedName>
</protein>
<evidence type="ECO:0000313" key="14">
    <source>
        <dbReference type="EMBL" id="MVX57909.1"/>
    </source>
</evidence>
<feature type="binding site" description="covalent" evidence="11">
    <location>
        <position position="190"/>
    </location>
    <ligand>
        <name>heme c</name>
        <dbReference type="ChEBI" id="CHEBI:61717"/>
        <label>2</label>
    </ligand>
</feature>
<feature type="binding site" description="axial binding residue" evidence="12">
    <location>
        <position position="194"/>
    </location>
    <ligand>
        <name>heme c</name>
        <dbReference type="ChEBI" id="CHEBI:61717"/>
        <label>2</label>
    </ligand>
    <ligandPart>
        <name>Fe</name>
        <dbReference type="ChEBI" id="CHEBI:18248"/>
    </ligandPart>
</feature>
<evidence type="ECO:0000256" key="10">
    <source>
        <dbReference type="ARBA" id="ARBA00023004"/>
    </source>
</evidence>
<keyword evidence="9" id="KW-0560">Oxidoreductase</keyword>
<dbReference type="SUPFAM" id="SSF46626">
    <property type="entry name" value="Cytochrome c"/>
    <property type="match status" value="2"/>
</dbReference>
<feature type="binding site" description="axial binding residue" evidence="12">
    <location>
        <position position="50"/>
    </location>
    <ligand>
        <name>heme c</name>
        <dbReference type="ChEBI" id="CHEBI:61717"/>
        <label>1</label>
    </ligand>
    <ligandPart>
        <name>Fe</name>
        <dbReference type="ChEBI" id="CHEBI:18248"/>
    </ligandPart>
</feature>
<evidence type="ECO:0000256" key="9">
    <source>
        <dbReference type="ARBA" id="ARBA00023002"/>
    </source>
</evidence>
<organism evidence="14 15">
    <name type="scientific">Parasutterella muris</name>
    <dbReference type="NCBI Taxonomy" id="2565572"/>
    <lineage>
        <taxon>Bacteria</taxon>
        <taxon>Pseudomonadati</taxon>
        <taxon>Pseudomonadota</taxon>
        <taxon>Betaproteobacteria</taxon>
        <taxon>Burkholderiales</taxon>
        <taxon>Sutterellaceae</taxon>
        <taxon>Parasutterella</taxon>
    </lineage>
</organism>
<keyword evidence="5 12" id="KW-0479">Metal-binding</keyword>
<name>A0A6L6YLY9_9BURK</name>
<dbReference type="GO" id="GO:0046872">
    <property type="term" value="F:metal ion binding"/>
    <property type="evidence" value="ECO:0007669"/>
    <property type="project" value="UniProtKB-KW"/>
</dbReference>
<dbReference type="InterPro" id="IPR004852">
    <property type="entry name" value="Di-haem_cyt_c_peroxidsae"/>
</dbReference>
<dbReference type="GO" id="GO:0042597">
    <property type="term" value="C:periplasmic space"/>
    <property type="evidence" value="ECO:0007669"/>
    <property type="project" value="UniProtKB-SubCell"/>
</dbReference>
<keyword evidence="10 12" id="KW-0408">Iron</keyword>
<dbReference type="Gene3D" id="1.10.760.10">
    <property type="entry name" value="Cytochrome c-like domain"/>
    <property type="match status" value="2"/>
</dbReference>
<dbReference type="FunFam" id="1.10.760.10:FF:000004">
    <property type="entry name" value="Cytochrome c peroxidase"/>
    <property type="match status" value="1"/>
</dbReference>
<dbReference type="Pfam" id="PF03150">
    <property type="entry name" value="CCP_MauG"/>
    <property type="match status" value="1"/>
</dbReference>
<comment type="caution">
    <text evidence="14">The sequence shown here is derived from an EMBL/GenBank/DDBJ whole genome shotgun (WGS) entry which is preliminary data.</text>
</comment>
<dbReference type="PIRSF" id="PIRSF000294">
    <property type="entry name" value="Cytochrome-c_peroxidase"/>
    <property type="match status" value="1"/>
</dbReference>
<dbReference type="InterPro" id="IPR036909">
    <property type="entry name" value="Cyt_c-like_dom_sf"/>
</dbReference>
<keyword evidence="2" id="KW-0813">Transport</keyword>
<dbReference type="PANTHER" id="PTHR30600">
    <property type="entry name" value="CYTOCHROME C PEROXIDASE-RELATED"/>
    <property type="match status" value="1"/>
</dbReference>
<keyword evidence="7" id="KW-0574">Periplasm</keyword>
<evidence type="ECO:0000256" key="4">
    <source>
        <dbReference type="ARBA" id="ARBA00022617"/>
    </source>
</evidence>
<feature type="binding site" description="covalent" evidence="11">
    <location>
        <position position="193"/>
    </location>
    <ligand>
        <name>heme c</name>
        <dbReference type="ChEBI" id="CHEBI:61717"/>
        <label>2</label>
    </ligand>
</feature>
<comment type="cofactor">
    <cofactor evidence="11">
        <name>heme</name>
        <dbReference type="ChEBI" id="CHEBI:30413"/>
    </cofactor>
    <text evidence="11">Binds 2 heme groups.</text>
</comment>
<evidence type="ECO:0000256" key="11">
    <source>
        <dbReference type="PIRSR" id="PIRSR000294-1"/>
    </source>
</evidence>
<evidence type="ECO:0000256" key="12">
    <source>
        <dbReference type="PIRSR" id="PIRSR000294-2"/>
    </source>
</evidence>
<comment type="PTM">
    <text evidence="11">Binds 2 heme groups per subunit.</text>
</comment>
<dbReference type="PROSITE" id="PS51007">
    <property type="entry name" value="CYTC"/>
    <property type="match status" value="1"/>
</dbReference>
<reference evidence="14 15" key="1">
    <citation type="submission" date="2019-12" db="EMBL/GenBank/DDBJ databases">
        <title>Microbes associate with the intestines of laboratory mice.</title>
        <authorList>
            <person name="Navarre W."/>
            <person name="Wong E."/>
        </authorList>
    </citation>
    <scope>NUCLEOTIDE SEQUENCE [LARGE SCALE GENOMIC DNA]</scope>
    <source>
        <strain evidence="14 15">NM82_D38</strain>
    </source>
</reference>
<proteinExistence type="predicted"/>
<evidence type="ECO:0000256" key="8">
    <source>
        <dbReference type="ARBA" id="ARBA00022982"/>
    </source>
</evidence>
<feature type="binding site" description="axial binding residue" evidence="12">
    <location>
        <position position="265"/>
    </location>
    <ligand>
        <name>heme c</name>
        <dbReference type="ChEBI" id="CHEBI:61717"/>
        <label>2</label>
    </ligand>
    <ligandPart>
        <name>Fe</name>
        <dbReference type="ChEBI" id="CHEBI:18248"/>
    </ligandPart>
</feature>
<accession>A0A6L6YLY9</accession>
<gene>
    <name evidence="14" type="ORF">E5987_12030</name>
</gene>
<keyword evidence="6" id="KW-0732">Signal</keyword>
<dbReference type="GO" id="GO:0020037">
    <property type="term" value="F:heme binding"/>
    <property type="evidence" value="ECO:0007669"/>
    <property type="project" value="InterPro"/>
</dbReference>
<sequence length="318" mass="35468">MSCIPCSAQTEVNIPRSPSAQETPMQELGRMLWFDPRLSRSGFISCNSCHNLSTGGVDNLKTSVGDYWQQGPINSPTVLNAEHQVAQFWDGRASTLEEQAGGPITNSKEMGATHELAVTVIDSIPGYKPYFRKAFGTDEVTFDRITASIGAFEKTLVTPDYPFARYMKGDRNAISEQQIRGWETFKKYRCVTCHSGPNYGGKSFQKMGAVKDYETTNPSLGRADFTKRDRDRMFFKVPILLNIELTYPYFHDGAVSSLPEAVKIMGELQLERSFSPEQIADIVAWLKSLTGKQPEIVLPKLPPNGPLTPIAEPWQKSN</sequence>
<keyword evidence="3" id="KW-0575">Peroxidase</keyword>
<evidence type="ECO:0000256" key="3">
    <source>
        <dbReference type="ARBA" id="ARBA00022559"/>
    </source>
</evidence>
<dbReference type="PANTHER" id="PTHR30600:SF7">
    <property type="entry name" value="CYTOCHROME C PEROXIDASE-RELATED"/>
    <property type="match status" value="1"/>
</dbReference>
<evidence type="ECO:0000256" key="1">
    <source>
        <dbReference type="ARBA" id="ARBA00004418"/>
    </source>
</evidence>
<evidence type="ECO:0000256" key="6">
    <source>
        <dbReference type="ARBA" id="ARBA00022729"/>
    </source>
</evidence>
<comment type="subcellular location">
    <subcellularLocation>
        <location evidence="1">Periplasm</location>
    </subcellularLocation>
</comment>
<keyword evidence="4 11" id="KW-0349">Heme</keyword>
<dbReference type="EMBL" id="WSRP01000056">
    <property type="protein sequence ID" value="MVX57909.1"/>
    <property type="molecule type" value="Genomic_DNA"/>
</dbReference>
<dbReference type="InterPro" id="IPR009056">
    <property type="entry name" value="Cyt_c-like_dom"/>
</dbReference>
<evidence type="ECO:0000256" key="2">
    <source>
        <dbReference type="ARBA" id="ARBA00022448"/>
    </source>
</evidence>
<keyword evidence="8" id="KW-0249">Electron transport</keyword>
<dbReference type="InterPro" id="IPR026259">
    <property type="entry name" value="MauG/Cytc_peroxidase"/>
</dbReference>
<evidence type="ECO:0000256" key="5">
    <source>
        <dbReference type="ARBA" id="ARBA00022723"/>
    </source>
</evidence>
<evidence type="ECO:0000259" key="13">
    <source>
        <dbReference type="PROSITE" id="PS51007"/>
    </source>
</evidence>
<feature type="domain" description="Cytochrome c" evidence="13">
    <location>
        <begin position="176"/>
        <end position="290"/>
    </location>
</feature>
<dbReference type="GO" id="GO:0009055">
    <property type="term" value="F:electron transfer activity"/>
    <property type="evidence" value="ECO:0007669"/>
    <property type="project" value="InterPro"/>
</dbReference>
<keyword evidence="15" id="KW-1185">Reference proteome</keyword>
<feature type="binding site" description="covalent" evidence="11">
    <location>
        <position position="46"/>
    </location>
    <ligand>
        <name>heme c</name>
        <dbReference type="ChEBI" id="CHEBI:61717"/>
        <label>1</label>
    </ligand>
</feature>
<dbReference type="OrthoDB" id="9805202at2"/>
<evidence type="ECO:0000256" key="7">
    <source>
        <dbReference type="ARBA" id="ARBA00022764"/>
    </source>
</evidence>
<dbReference type="InterPro" id="IPR051395">
    <property type="entry name" value="Cytochrome_c_Peroxidase/MauG"/>
</dbReference>
<evidence type="ECO:0000313" key="15">
    <source>
        <dbReference type="Proteomes" id="UP000472580"/>
    </source>
</evidence>
<feature type="binding site" description="covalent" evidence="11">
    <location>
        <position position="49"/>
    </location>
    <ligand>
        <name>heme c</name>
        <dbReference type="ChEBI" id="CHEBI:61717"/>
        <label>1</label>
    </ligand>
</feature>